<evidence type="ECO:0000313" key="3">
    <source>
        <dbReference type="EMBL" id="ABX40960.1"/>
    </source>
</evidence>
<dbReference type="PANTHER" id="PTHR43649">
    <property type="entry name" value="ARABINOSE-BINDING PROTEIN-RELATED"/>
    <property type="match status" value="1"/>
</dbReference>
<dbReference type="HOGENOM" id="CLU_047233_0_0_9"/>
<evidence type="ECO:0000313" key="4">
    <source>
        <dbReference type="Proteomes" id="UP000000370"/>
    </source>
</evidence>
<dbReference type="InterPro" id="IPR006059">
    <property type="entry name" value="SBP"/>
</dbReference>
<dbReference type="Pfam" id="PF01547">
    <property type="entry name" value="SBP_bac_1"/>
    <property type="match status" value="1"/>
</dbReference>
<protein>
    <submittedName>
        <fullName evidence="3">Extracellular solute-binding protein family 1</fullName>
    </submittedName>
</protein>
<dbReference type="eggNOG" id="COG1653">
    <property type="taxonomic scope" value="Bacteria"/>
</dbReference>
<feature type="chain" id="PRO_5038965280" evidence="2">
    <location>
        <begin position="20"/>
        <end position="460"/>
    </location>
</feature>
<dbReference type="PROSITE" id="PS51257">
    <property type="entry name" value="PROKAR_LIPOPROTEIN"/>
    <property type="match status" value="1"/>
</dbReference>
<dbReference type="RefSeq" id="WP_012198604.1">
    <property type="nucleotide sequence ID" value="NC_010001.1"/>
</dbReference>
<dbReference type="SUPFAM" id="SSF53850">
    <property type="entry name" value="Periplasmic binding protein-like II"/>
    <property type="match status" value="1"/>
</dbReference>
<proteinExistence type="predicted"/>
<name>A9KIW1_LACP7</name>
<accession>A9KIW1</accession>
<sequence length="460" mass="50024" precursor="true">MKKIGSILLVLTLMISLLAGCGKKDTTGEGTAPTAVPTNEASKENPTEKPKQDVTIKVAAIETAYGPDMWTKVCEAFEAKTGIKVELTTDKLLEDVIGAGMKAGDYPDVVHLATGRPAALTETLIKENGLEDLTDVLSMTVPGEDKKVSDKIAGGFTESSLTNPYNDGKTYMAPMFYSPCGLFYNKGLFAEKGWTVPTTWDEMWTLADKAKAEGIALFAYPTAGYFDAFFYALLYEVGGADFFAKATTYTEGIWDTPEANKAFDIVEKLASYTEKSVPSNANNDNYLKNQQLILDNKALFMPNGTWVVGEMKYAPRVNGFEWGFTALPAIAKGEDSYSFTWFEQLWVPAAAEHKDAAKQFVAFMYSDEAAKIFAESGAVQPIVGFADKLEGDNKLFYSIYDNGAKAALGGFAATEPVEGVNFSDTVFGTVNSLVSGDKTKAQWIDLIKKDSDLLRAALKK</sequence>
<dbReference type="EMBL" id="CP000885">
    <property type="protein sequence ID" value="ABX40960.1"/>
    <property type="molecule type" value="Genomic_DNA"/>
</dbReference>
<organism evidence="3 4">
    <name type="scientific">Lachnoclostridium phytofermentans (strain ATCC 700394 / DSM 18823 / ISDg)</name>
    <name type="common">Clostridium phytofermentans</name>
    <dbReference type="NCBI Taxonomy" id="357809"/>
    <lineage>
        <taxon>Bacteria</taxon>
        <taxon>Bacillati</taxon>
        <taxon>Bacillota</taxon>
        <taxon>Clostridia</taxon>
        <taxon>Lachnospirales</taxon>
        <taxon>Lachnospiraceae</taxon>
    </lineage>
</organism>
<feature type="compositionally biased region" description="Basic and acidic residues" evidence="1">
    <location>
        <begin position="41"/>
        <end position="51"/>
    </location>
</feature>
<gene>
    <name evidence="3" type="ordered locus">Cphy_0573</name>
</gene>
<evidence type="ECO:0000256" key="1">
    <source>
        <dbReference type="SAM" id="MobiDB-lite"/>
    </source>
</evidence>
<dbReference type="OrthoDB" id="94797at2"/>
<dbReference type="InterPro" id="IPR022387">
    <property type="entry name" value="Bind_CPR0540"/>
</dbReference>
<dbReference type="KEGG" id="cpy:Cphy_0573"/>
<dbReference type="PANTHER" id="PTHR43649:SF12">
    <property type="entry name" value="DIACETYLCHITOBIOSE BINDING PROTEIN DASA"/>
    <property type="match status" value="1"/>
</dbReference>
<feature type="region of interest" description="Disordered" evidence="1">
    <location>
        <begin position="26"/>
        <end position="51"/>
    </location>
</feature>
<dbReference type="NCBIfam" id="TIGR03850">
    <property type="entry name" value="bind_CPR_0540"/>
    <property type="match status" value="1"/>
</dbReference>
<dbReference type="STRING" id="357809.Cphy_0573"/>
<dbReference type="Proteomes" id="UP000000370">
    <property type="component" value="Chromosome"/>
</dbReference>
<feature type="signal peptide" evidence="2">
    <location>
        <begin position="1"/>
        <end position="19"/>
    </location>
</feature>
<keyword evidence="4" id="KW-1185">Reference proteome</keyword>
<dbReference type="Gene3D" id="3.40.190.10">
    <property type="entry name" value="Periplasmic binding protein-like II"/>
    <property type="match status" value="1"/>
</dbReference>
<dbReference type="InterPro" id="IPR050490">
    <property type="entry name" value="Bact_solute-bd_prot1"/>
</dbReference>
<keyword evidence="2" id="KW-0732">Signal</keyword>
<reference evidence="4" key="1">
    <citation type="submission" date="2007-11" db="EMBL/GenBank/DDBJ databases">
        <title>Complete genome sequence of Clostridium phytofermentans ISDg.</title>
        <authorList>
            <person name="Leschine S.B."/>
            <person name="Warnick T.A."/>
            <person name="Blanchard J.L."/>
            <person name="Schnell D.J."/>
            <person name="Petit E.L."/>
            <person name="LaTouf W.G."/>
            <person name="Copeland A."/>
            <person name="Lucas S."/>
            <person name="Lapidus A."/>
            <person name="Barry K."/>
            <person name="Glavina del Rio T."/>
            <person name="Dalin E."/>
            <person name="Tice H."/>
            <person name="Pitluck S."/>
            <person name="Kiss H."/>
            <person name="Brettin T."/>
            <person name="Bruce D."/>
            <person name="Detter J.C."/>
            <person name="Han C."/>
            <person name="Kuske C."/>
            <person name="Schmutz J."/>
            <person name="Larimer F."/>
            <person name="Land M."/>
            <person name="Hauser L."/>
            <person name="Kyrpides N."/>
            <person name="Kim E.A."/>
            <person name="Richardson P."/>
        </authorList>
    </citation>
    <scope>NUCLEOTIDE SEQUENCE [LARGE SCALE GENOMIC DNA]</scope>
    <source>
        <strain evidence="4">ATCC 700394 / DSM 18823 / ISDg</strain>
    </source>
</reference>
<evidence type="ECO:0000256" key="2">
    <source>
        <dbReference type="SAM" id="SignalP"/>
    </source>
</evidence>
<dbReference type="AlphaFoldDB" id="A9KIW1"/>